<evidence type="ECO:0000313" key="1">
    <source>
        <dbReference type="EMBL" id="RRT48588.1"/>
    </source>
</evidence>
<reference evidence="1 2" key="1">
    <citation type="journal article" date="2014" name="Agronomy (Basel)">
        <title>A Draft Genome Sequence for Ensete ventricosum, the Drought-Tolerant Tree Against Hunger.</title>
        <authorList>
            <person name="Harrison J."/>
            <person name="Moore K.A."/>
            <person name="Paszkiewicz K."/>
            <person name="Jones T."/>
            <person name="Grant M."/>
            <person name="Ambacheew D."/>
            <person name="Muzemil S."/>
            <person name="Studholme D.J."/>
        </authorList>
    </citation>
    <scope>NUCLEOTIDE SEQUENCE [LARGE SCALE GENOMIC DNA]</scope>
</reference>
<dbReference type="Proteomes" id="UP000287651">
    <property type="component" value="Unassembled WGS sequence"/>
</dbReference>
<comment type="caution">
    <text evidence="1">The sequence shown here is derived from an EMBL/GenBank/DDBJ whole genome shotgun (WGS) entry which is preliminary data.</text>
</comment>
<evidence type="ECO:0000313" key="2">
    <source>
        <dbReference type="Proteomes" id="UP000287651"/>
    </source>
</evidence>
<proteinExistence type="predicted"/>
<dbReference type="EMBL" id="AMZH03013859">
    <property type="protein sequence ID" value="RRT48588.1"/>
    <property type="molecule type" value="Genomic_DNA"/>
</dbReference>
<feature type="non-terminal residue" evidence="1">
    <location>
        <position position="1"/>
    </location>
</feature>
<organism evidence="1 2">
    <name type="scientific">Ensete ventricosum</name>
    <name type="common">Abyssinian banana</name>
    <name type="synonym">Musa ensete</name>
    <dbReference type="NCBI Taxonomy" id="4639"/>
    <lineage>
        <taxon>Eukaryota</taxon>
        <taxon>Viridiplantae</taxon>
        <taxon>Streptophyta</taxon>
        <taxon>Embryophyta</taxon>
        <taxon>Tracheophyta</taxon>
        <taxon>Spermatophyta</taxon>
        <taxon>Magnoliopsida</taxon>
        <taxon>Liliopsida</taxon>
        <taxon>Zingiberales</taxon>
        <taxon>Musaceae</taxon>
        <taxon>Ensete</taxon>
    </lineage>
</organism>
<protein>
    <submittedName>
        <fullName evidence="1">Uncharacterized protein</fullName>
    </submittedName>
</protein>
<gene>
    <name evidence="1" type="ORF">B296_00020677</name>
</gene>
<sequence length="185" mass="20217">RLAPLRYERVAKKIEDLLPSSLREAAQELQDLRLQLEEYRCSDLLVVIGSFDVKIVGTKKGKRAATVATLQHGHRLLATLAERKDVARLAKSYKATSSKLSTMVVASHAAKSFGYMGNLGSQGLLWPLELTVQLGVFWATKVCWSPMVDCSDGEGCKRVPWGLGFPCLPRFPCGQGLQTVGDPSG</sequence>
<name>A0A426YA66_ENSVE</name>
<dbReference type="AlphaFoldDB" id="A0A426YA66"/>
<accession>A0A426YA66</accession>